<comment type="subcellular location">
    <subcellularLocation>
        <location evidence="1">Membrane</location>
    </subcellularLocation>
</comment>
<dbReference type="GO" id="GO:0071972">
    <property type="term" value="F:peptidoglycan L,D-transpeptidase activity"/>
    <property type="evidence" value="ECO:0007669"/>
    <property type="project" value="TreeGrafter"/>
</dbReference>
<dbReference type="SUPFAM" id="SSF54427">
    <property type="entry name" value="NTF2-like"/>
    <property type="match status" value="1"/>
</dbReference>
<keyword evidence="8" id="KW-1185">Reference proteome</keyword>
<dbReference type="InterPro" id="IPR012338">
    <property type="entry name" value="Beta-lactam/transpept-like"/>
</dbReference>
<dbReference type="SUPFAM" id="SSF56601">
    <property type="entry name" value="beta-lactamase/transpeptidase-like"/>
    <property type="match status" value="1"/>
</dbReference>
<dbReference type="PANTHER" id="PTHR30627:SF25">
    <property type="entry name" value="PENICILLIN-BINDING PROTEIN 3"/>
    <property type="match status" value="1"/>
</dbReference>
<organism evidence="7 8">
    <name type="scientific">Wansuia hejianensis</name>
    <dbReference type="NCBI Taxonomy" id="2763667"/>
    <lineage>
        <taxon>Bacteria</taxon>
        <taxon>Bacillati</taxon>
        <taxon>Bacillota</taxon>
        <taxon>Clostridia</taxon>
        <taxon>Lachnospirales</taxon>
        <taxon>Lachnospiraceae</taxon>
        <taxon>Wansuia</taxon>
    </lineage>
</organism>
<dbReference type="SUPFAM" id="SSF56519">
    <property type="entry name" value="Penicillin binding protein dimerisation domain"/>
    <property type="match status" value="1"/>
</dbReference>
<dbReference type="InterPro" id="IPR032710">
    <property type="entry name" value="NTF2-like_dom_sf"/>
</dbReference>
<evidence type="ECO:0000256" key="1">
    <source>
        <dbReference type="ARBA" id="ARBA00004370"/>
    </source>
</evidence>
<dbReference type="GO" id="GO:0008658">
    <property type="term" value="F:penicillin binding"/>
    <property type="evidence" value="ECO:0007669"/>
    <property type="project" value="InterPro"/>
</dbReference>
<keyword evidence="3" id="KW-0472">Membrane</keyword>
<evidence type="ECO:0000313" key="7">
    <source>
        <dbReference type="EMBL" id="QNM09232.1"/>
    </source>
</evidence>
<reference evidence="7 8" key="1">
    <citation type="submission" date="2020-08" db="EMBL/GenBank/DDBJ databases">
        <authorList>
            <person name="Liu C."/>
            <person name="Sun Q."/>
        </authorList>
    </citation>
    <scope>NUCLEOTIDE SEQUENCE [LARGE SCALE GENOMIC DNA]</scope>
    <source>
        <strain evidence="7 8">NSJ-29</strain>
    </source>
</reference>
<proteinExistence type="inferred from homology"/>
<dbReference type="Gene3D" id="3.30.1390.30">
    <property type="entry name" value="Penicillin-binding protein 2a, domain 3"/>
    <property type="match status" value="1"/>
</dbReference>
<evidence type="ECO:0000259" key="4">
    <source>
        <dbReference type="Pfam" id="PF00905"/>
    </source>
</evidence>
<dbReference type="KEGG" id="whj:H9Q79_02775"/>
<accession>A0A7G9GEK0</accession>
<dbReference type="InterPro" id="IPR001460">
    <property type="entry name" value="PCN-bd_Tpept"/>
</dbReference>
<comment type="similarity">
    <text evidence="2">Belongs to the transpeptidase family.</text>
</comment>
<gene>
    <name evidence="7" type="ORF">H9Q79_02775</name>
</gene>
<dbReference type="InterPro" id="IPR005311">
    <property type="entry name" value="PBP_dimer"/>
</dbReference>
<evidence type="ECO:0000256" key="3">
    <source>
        <dbReference type="ARBA" id="ARBA00023136"/>
    </source>
</evidence>
<dbReference type="Proteomes" id="UP000515860">
    <property type="component" value="Chromosome"/>
</dbReference>
<dbReference type="GO" id="GO:0046677">
    <property type="term" value="P:response to antibiotic"/>
    <property type="evidence" value="ECO:0007669"/>
    <property type="project" value="InterPro"/>
</dbReference>
<evidence type="ECO:0000259" key="6">
    <source>
        <dbReference type="Pfam" id="PF05223"/>
    </source>
</evidence>
<evidence type="ECO:0000313" key="8">
    <source>
        <dbReference type="Proteomes" id="UP000515860"/>
    </source>
</evidence>
<dbReference type="Pfam" id="PF05223">
    <property type="entry name" value="MecA_N"/>
    <property type="match status" value="1"/>
</dbReference>
<evidence type="ECO:0000256" key="2">
    <source>
        <dbReference type="ARBA" id="ARBA00007171"/>
    </source>
</evidence>
<name>A0A7G9GEK0_9FIRM</name>
<dbReference type="Pfam" id="PF03717">
    <property type="entry name" value="PBP_dimer"/>
    <property type="match status" value="1"/>
</dbReference>
<dbReference type="RefSeq" id="WP_118642215.1">
    <property type="nucleotide sequence ID" value="NZ_CP060635.1"/>
</dbReference>
<dbReference type="InterPro" id="IPR007887">
    <property type="entry name" value="MecA_N"/>
</dbReference>
<feature type="domain" description="Penicillin-binding protein transpeptidase" evidence="4">
    <location>
        <begin position="371"/>
        <end position="676"/>
    </location>
</feature>
<sequence>MKHKKRKIGVFTIFLAVGVVVVAAALMLRGVFRSFPSADEVLEGYMSCILEKDYDRMYQYLDDTSRRIISREDFISRNQNIYEGIGTTGLQVTISGAESEENEVAYSVSMETEAGTVTFNNHARFTKEKDGYYLQWDDSLIFPDLLSTDRVRVEELKAQRGTIYDRNGLVLAGQGTVSSVGLIPGKMSEEPSEDIRRLAGLLDTTEEGIQEALQQSWVKEDTFVPVRKIKKSGVENALLGEAGAPGSQLEQELLAIPGVMITDTEDRVYPLGEKAGLLVGYVQAVTAEDLEANPDKGYTSQSRIGKAGLEKLYEDRLHGTDGCRIYIEDQNGEEKENLAYREKQDGEDITVTIDYQLQNDLYDAFAQDKSCHVAMNPKTGEVLALVSTPSYDSSSFVLGMSENQWNALNDNPDQPMYNRFKASFAPGSSFKPVIAAIGLSTGKLDPDADLGKSGTSWQKDDSWGSYMVTTMHEYPEPSNLKNALIYSDNIYFAKAALQIGGDVLAEQFDRIGFQEEVPFVFGTTPSQYVNEGGSLSDDILLADTGYGQGEVLVNPIHMAAVYSAFVNGGSMIRPVLEYPETGAPEYWIRDAFTAEAAETVRSSLIQVIESENGTGHGARVEGVVLAAKTGTAEIKDSKEDTGGTELGWLAVFTADPARENGLLLVSMAEDVKDRGGSNYLIGQEKELLAAWTK</sequence>
<feature type="domain" description="NTF2-like N-terminal transpeptidase" evidence="6">
    <location>
        <begin position="38"/>
        <end position="148"/>
    </location>
</feature>
<evidence type="ECO:0000259" key="5">
    <source>
        <dbReference type="Pfam" id="PF03717"/>
    </source>
</evidence>
<dbReference type="PANTHER" id="PTHR30627">
    <property type="entry name" value="PEPTIDOGLYCAN D,D-TRANSPEPTIDASE"/>
    <property type="match status" value="1"/>
</dbReference>
<dbReference type="Gene3D" id="3.40.710.10">
    <property type="entry name" value="DD-peptidase/beta-lactamase superfamily"/>
    <property type="match status" value="1"/>
</dbReference>
<dbReference type="InterPro" id="IPR050515">
    <property type="entry name" value="Beta-lactam/transpept"/>
</dbReference>
<dbReference type="Pfam" id="PF00905">
    <property type="entry name" value="Transpeptidase"/>
    <property type="match status" value="1"/>
</dbReference>
<dbReference type="EMBL" id="CP060635">
    <property type="protein sequence ID" value="QNM09232.1"/>
    <property type="molecule type" value="Genomic_DNA"/>
</dbReference>
<dbReference type="InterPro" id="IPR036138">
    <property type="entry name" value="PBP_dimer_sf"/>
</dbReference>
<dbReference type="GO" id="GO:0071555">
    <property type="term" value="P:cell wall organization"/>
    <property type="evidence" value="ECO:0007669"/>
    <property type="project" value="TreeGrafter"/>
</dbReference>
<dbReference type="GO" id="GO:0005886">
    <property type="term" value="C:plasma membrane"/>
    <property type="evidence" value="ECO:0007669"/>
    <property type="project" value="TreeGrafter"/>
</dbReference>
<feature type="domain" description="Penicillin-binding protein dimerisation" evidence="5">
    <location>
        <begin position="156"/>
        <end position="337"/>
    </location>
</feature>
<dbReference type="Gene3D" id="3.10.450.100">
    <property type="entry name" value="NTF2-like, domain 1"/>
    <property type="match status" value="1"/>
</dbReference>
<dbReference type="Gene3D" id="3.90.1310.10">
    <property type="entry name" value="Penicillin-binding protein 2a (Domain 2)"/>
    <property type="match status" value="1"/>
</dbReference>
<protein>
    <submittedName>
        <fullName evidence="7">Penicillin-binding transpeptidase domain-containing protein</fullName>
    </submittedName>
</protein>
<dbReference type="AlphaFoldDB" id="A0A7G9GEK0"/>